<keyword evidence="12" id="KW-1185">Reference proteome</keyword>
<dbReference type="PRINTS" id="PR00344">
    <property type="entry name" value="BCTRLSENSOR"/>
</dbReference>
<comment type="caution">
    <text evidence="11">The sequence shown here is derived from an EMBL/GenBank/DDBJ whole genome shotgun (WGS) entry which is preliminary data.</text>
</comment>
<dbReference type="Pfam" id="PF02518">
    <property type="entry name" value="HATPase_c"/>
    <property type="match status" value="1"/>
</dbReference>
<dbReference type="Proteomes" id="UP000244925">
    <property type="component" value="Unassembled WGS sequence"/>
</dbReference>
<dbReference type="SUPFAM" id="SSF47384">
    <property type="entry name" value="Homodimeric domain of signal transducing histidine kinase"/>
    <property type="match status" value="1"/>
</dbReference>
<dbReference type="InterPro" id="IPR003594">
    <property type="entry name" value="HATPase_dom"/>
</dbReference>
<evidence type="ECO:0000256" key="8">
    <source>
        <dbReference type="SAM" id="Phobius"/>
    </source>
</evidence>
<name>A0A2V1IVN8_9BACT</name>
<dbReference type="GO" id="GO:0000155">
    <property type="term" value="F:phosphorelay sensor kinase activity"/>
    <property type="evidence" value="ECO:0007669"/>
    <property type="project" value="InterPro"/>
</dbReference>
<keyword evidence="8" id="KW-0812">Transmembrane</keyword>
<dbReference type="CDD" id="cd00082">
    <property type="entry name" value="HisKA"/>
    <property type="match status" value="1"/>
</dbReference>
<protein>
    <recommendedName>
        <fullName evidence="2">histidine kinase</fullName>
        <ecNumber evidence="2">2.7.13.3</ecNumber>
    </recommendedName>
</protein>
<reference evidence="12" key="1">
    <citation type="submission" date="2018-02" db="EMBL/GenBank/DDBJ databases">
        <authorList>
            <person name="Clavel T."/>
            <person name="Strowig T."/>
        </authorList>
    </citation>
    <scope>NUCLEOTIDE SEQUENCE [LARGE SCALE GENOMIC DNA]</scope>
    <source>
        <strain evidence="12">DSM 100764</strain>
    </source>
</reference>
<evidence type="ECO:0000256" key="4">
    <source>
        <dbReference type="ARBA" id="ARBA00022679"/>
    </source>
</evidence>
<evidence type="ECO:0000259" key="10">
    <source>
        <dbReference type="PROSITE" id="PS50109"/>
    </source>
</evidence>
<dbReference type="InterPro" id="IPR050736">
    <property type="entry name" value="Sensor_HK_Regulatory"/>
</dbReference>
<accession>A0A2V1IVN8</accession>
<evidence type="ECO:0000313" key="12">
    <source>
        <dbReference type="Proteomes" id="UP000244925"/>
    </source>
</evidence>
<dbReference type="PANTHER" id="PTHR43711:SF1">
    <property type="entry name" value="HISTIDINE KINASE 1"/>
    <property type="match status" value="1"/>
</dbReference>
<evidence type="ECO:0000256" key="7">
    <source>
        <dbReference type="SAM" id="Coils"/>
    </source>
</evidence>
<proteinExistence type="predicted"/>
<dbReference type="SUPFAM" id="SSF55874">
    <property type="entry name" value="ATPase domain of HSP90 chaperone/DNA topoisomerase II/histidine kinase"/>
    <property type="match status" value="1"/>
</dbReference>
<keyword evidence="5 11" id="KW-0418">Kinase</keyword>
<evidence type="ECO:0000256" key="5">
    <source>
        <dbReference type="ARBA" id="ARBA00022777"/>
    </source>
</evidence>
<comment type="catalytic activity">
    <reaction evidence="1">
        <text>ATP + protein L-histidine = ADP + protein N-phospho-L-histidine.</text>
        <dbReference type="EC" id="2.7.13.3"/>
    </reaction>
</comment>
<dbReference type="EMBL" id="PUBV01000013">
    <property type="protein sequence ID" value="PWB07394.1"/>
    <property type="molecule type" value="Genomic_DNA"/>
</dbReference>
<feature type="chain" id="PRO_5015858107" description="histidine kinase" evidence="9">
    <location>
        <begin position="30"/>
        <end position="709"/>
    </location>
</feature>
<dbReference type="AlphaFoldDB" id="A0A2V1IVN8"/>
<gene>
    <name evidence="11" type="ORF">C5O25_07540</name>
</gene>
<keyword evidence="8" id="KW-0472">Membrane</keyword>
<dbReference type="InterPro" id="IPR036890">
    <property type="entry name" value="HATPase_C_sf"/>
</dbReference>
<keyword evidence="8" id="KW-1133">Transmembrane helix</keyword>
<dbReference type="PANTHER" id="PTHR43711">
    <property type="entry name" value="TWO-COMPONENT HISTIDINE KINASE"/>
    <property type="match status" value="1"/>
</dbReference>
<evidence type="ECO:0000313" key="11">
    <source>
        <dbReference type="EMBL" id="PWB07394.1"/>
    </source>
</evidence>
<feature type="coiled-coil region" evidence="7">
    <location>
        <begin position="445"/>
        <end position="479"/>
    </location>
</feature>
<evidence type="ECO:0000256" key="2">
    <source>
        <dbReference type="ARBA" id="ARBA00012438"/>
    </source>
</evidence>
<dbReference type="InterPro" id="IPR003661">
    <property type="entry name" value="HisK_dim/P_dom"/>
</dbReference>
<dbReference type="SMART" id="SM00388">
    <property type="entry name" value="HisKA"/>
    <property type="match status" value="1"/>
</dbReference>
<feature type="transmembrane region" description="Helical" evidence="8">
    <location>
        <begin position="421"/>
        <end position="442"/>
    </location>
</feature>
<dbReference type="PROSITE" id="PS50109">
    <property type="entry name" value="HIS_KIN"/>
    <property type="match status" value="1"/>
</dbReference>
<sequence length="709" mass="80225">MNMKTFLHNILLTVILPAAIAIIAPDCHAARLAQPTDSLLRQLHKATTAADSLPTLLHLYDAADRAGRSRLNHIIYSVAQRAGAPESLQLDLLRQIANSYNGSDSIQLLVLRETATHPESPDRLETEAFIRLLIINSQAHYLSDQQRDKNISAIIQRLTNDAPDDRLELLELYYSLCIYLSQMSRGEVLGAYMARAEKIILDRQWVSNAIPNMYYTHAGIIYTEAELYARAVQSDKKLLLLIGDLKKKYFSQGRTNRNYRTHKYICYRRMLSNYQALSAREIEVFADSITALAEADKDVADDISQNHLSDIYYFMATGRYAEAMPLLRPYLDENTAPLKKFNRHKFYRMLEEAAEATGDSTTLLATARLRNKMLEQLLKSKSEECYRELSVLYEVDKLKSERNNAEIEARESIISSHKTRLVITVAALAVLLVITIALLRLYRHAKALSRQLRDSNTRLEAQRDSLTTTQRNLIEAQDRARKAGRVRTDFITNMSQAVRDPLEAIAGYTQLIADNIDDSKRQHLQTYVDIVTLNTELLQTLVNDVLDISEADSDRLNITRRPVRIEDVCHTALECVRHRVTSGVKLSFDPGDCRPDLIVDTDPRRVEQILFNLLQNATKFTSEGYITLSTGIDADRSILSMTVTDTGTGVPRGMEDRIFERYEKGHPSAEGWGLGLSISRQIARLLGGDVVLDRSYNGGARFIFTLPLS</sequence>
<evidence type="ECO:0000256" key="3">
    <source>
        <dbReference type="ARBA" id="ARBA00022553"/>
    </source>
</evidence>
<keyword evidence="6" id="KW-0902">Two-component regulatory system</keyword>
<dbReference type="Gene3D" id="1.10.287.130">
    <property type="match status" value="1"/>
</dbReference>
<dbReference type="EC" id="2.7.13.3" evidence="2"/>
<dbReference type="InterPro" id="IPR004358">
    <property type="entry name" value="Sig_transdc_His_kin-like_C"/>
</dbReference>
<organism evidence="11 12">
    <name type="scientific">Paramuribaculum intestinale</name>
    <dbReference type="NCBI Taxonomy" id="2094151"/>
    <lineage>
        <taxon>Bacteria</taxon>
        <taxon>Pseudomonadati</taxon>
        <taxon>Bacteroidota</taxon>
        <taxon>Bacteroidia</taxon>
        <taxon>Bacteroidales</taxon>
        <taxon>Muribaculaceae</taxon>
        <taxon>Paramuribaculum</taxon>
    </lineage>
</organism>
<dbReference type="SMART" id="SM00387">
    <property type="entry name" value="HATPase_c"/>
    <property type="match status" value="1"/>
</dbReference>
<dbReference type="RefSeq" id="WP_107036127.1">
    <property type="nucleotide sequence ID" value="NZ_CAOOML010000011.1"/>
</dbReference>
<dbReference type="InterPro" id="IPR036097">
    <property type="entry name" value="HisK_dim/P_sf"/>
</dbReference>
<dbReference type="InterPro" id="IPR005467">
    <property type="entry name" value="His_kinase_dom"/>
</dbReference>
<keyword evidence="9" id="KW-0732">Signal</keyword>
<evidence type="ECO:0000256" key="1">
    <source>
        <dbReference type="ARBA" id="ARBA00000085"/>
    </source>
</evidence>
<keyword evidence="4" id="KW-0808">Transferase</keyword>
<feature type="signal peptide" evidence="9">
    <location>
        <begin position="1"/>
        <end position="29"/>
    </location>
</feature>
<dbReference type="Pfam" id="PF00512">
    <property type="entry name" value="HisKA"/>
    <property type="match status" value="1"/>
</dbReference>
<evidence type="ECO:0000256" key="6">
    <source>
        <dbReference type="ARBA" id="ARBA00023012"/>
    </source>
</evidence>
<keyword evidence="7" id="KW-0175">Coiled coil</keyword>
<feature type="domain" description="Histidine kinase" evidence="10">
    <location>
        <begin position="493"/>
        <end position="709"/>
    </location>
</feature>
<evidence type="ECO:0000256" key="9">
    <source>
        <dbReference type="SAM" id="SignalP"/>
    </source>
</evidence>
<dbReference type="Gene3D" id="3.30.565.10">
    <property type="entry name" value="Histidine kinase-like ATPase, C-terminal domain"/>
    <property type="match status" value="1"/>
</dbReference>
<keyword evidence="3" id="KW-0597">Phosphoprotein</keyword>